<dbReference type="AlphaFoldDB" id="A0A427ALL9"/>
<sequence length="181" mass="21288">MIEPIEESEEDDLEPEEENMKEDLQSADCMTHTLASHVNLQVMKDEESLKQQSVTILIKTRSPNDLMNGKVKQVTLHRKRGSEDKIQRLEKFATSTELSRLHPTRLHDLHMLILQEEPPTHIWLYCFPHPQRAEAKKIIQETHETQIIRPRLSLAMTLYLQKLCLFVCRDKLFLKCHIQLN</sequence>
<dbReference type="Proteomes" id="UP000287651">
    <property type="component" value="Unassembled WGS sequence"/>
</dbReference>
<feature type="compositionally biased region" description="Acidic residues" evidence="1">
    <location>
        <begin position="1"/>
        <end position="20"/>
    </location>
</feature>
<organism evidence="2 3">
    <name type="scientific">Ensete ventricosum</name>
    <name type="common">Abyssinian banana</name>
    <name type="synonym">Musa ensete</name>
    <dbReference type="NCBI Taxonomy" id="4639"/>
    <lineage>
        <taxon>Eukaryota</taxon>
        <taxon>Viridiplantae</taxon>
        <taxon>Streptophyta</taxon>
        <taxon>Embryophyta</taxon>
        <taxon>Tracheophyta</taxon>
        <taxon>Spermatophyta</taxon>
        <taxon>Magnoliopsida</taxon>
        <taxon>Liliopsida</taxon>
        <taxon>Zingiberales</taxon>
        <taxon>Musaceae</taxon>
        <taxon>Ensete</taxon>
    </lineage>
</organism>
<proteinExistence type="predicted"/>
<feature type="region of interest" description="Disordered" evidence="1">
    <location>
        <begin position="1"/>
        <end position="24"/>
    </location>
</feature>
<evidence type="ECO:0000313" key="3">
    <source>
        <dbReference type="Proteomes" id="UP000287651"/>
    </source>
</evidence>
<evidence type="ECO:0000256" key="1">
    <source>
        <dbReference type="SAM" id="MobiDB-lite"/>
    </source>
</evidence>
<accession>A0A427ALL9</accession>
<gene>
    <name evidence="2" type="ORF">B296_00005537</name>
</gene>
<comment type="caution">
    <text evidence="2">The sequence shown here is derived from an EMBL/GenBank/DDBJ whole genome shotgun (WGS) entry which is preliminary data.</text>
</comment>
<evidence type="ECO:0000313" key="2">
    <source>
        <dbReference type="EMBL" id="RRT77153.1"/>
    </source>
</evidence>
<protein>
    <submittedName>
        <fullName evidence="2">Uncharacterized protein</fullName>
    </submittedName>
</protein>
<name>A0A427ALL9_ENSVE</name>
<dbReference type="EMBL" id="AMZH03002001">
    <property type="protein sequence ID" value="RRT77153.1"/>
    <property type="molecule type" value="Genomic_DNA"/>
</dbReference>
<reference evidence="2 3" key="1">
    <citation type="journal article" date="2014" name="Agronomy (Basel)">
        <title>A Draft Genome Sequence for Ensete ventricosum, the Drought-Tolerant Tree Against Hunger.</title>
        <authorList>
            <person name="Harrison J."/>
            <person name="Moore K.A."/>
            <person name="Paszkiewicz K."/>
            <person name="Jones T."/>
            <person name="Grant M."/>
            <person name="Ambacheew D."/>
            <person name="Muzemil S."/>
            <person name="Studholme D.J."/>
        </authorList>
    </citation>
    <scope>NUCLEOTIDE SEQUENCE [LARGE SCALE GENOMIC DNA]</scope>
</reference>